<dbReference type="SUPFAM" id="SSF52096">
    <property type="entry name" value="ClpP/crotonase"/>
    <property type="match status" value="1"/>
</dbReference>
<comment type="caution">
    <text evidence="3">The sequence shown here is derived from an EMBL/GenBank/DDBJ whole genome shotgun (WGS) entry which is preliminary data.</text>
</comment>
<organism evidence="3 4">
    <name type="scientific">Shouchella xiaoxiensis</name>
    <dbReference type="NCBI Taxonomy" id="766895"/>
    <lineage>
        <taxon>Bacteria</taxon>
        <taxon>Bacillati</taxon>
        <taxon>Bacillota</taxon>
        <taxon>Bacilli</taxon>
        <taxon>Bacillales</taxon>
        <taxon>Bacillaceae</taxon>
        <taxon>Shouchella</taxon>
    </lineage>
</organism>
<dbReference type="InterPro" id="IPR001753">
    <property type="entry name" value="Enoyl-CoA_hydra/iso"/>
</dbReference>
<evidence type="ECO:0000313" key="3">
    <source>
        <dbReference type="EMBL" id="MBM7840094.1"/>
    </source>
</evidence>
<dbReference type="PANTHER" id="PTHR43459:SF1">
    <property type="entry name" value="EG:BACN32G11.4 PROTEIN"/>
    <property type="match status" value="1"/>
</dbReference>
<protein>
    <submittedName>
        <fullName evidence="3">2-(1,2-epoxy-1,2-dihydrophenyl)acetyl-CoA isomerase</fullName>
        <ecNumber evidence="3">5.3.3.18</ecNumber>
    </submittedName>
</protein>
<comment type="similarity">
    <text evidence="1 2">Belongs to the enoyl-CoA hydratase/isomerase family.</text>
</comment>
<proteinExistence type="inferred from homology"/>
<dbReference type="CDD" id="cd06558">
    <property type="entry name" value="crotonase-like"/>
    <property type="match status" value="1"/>
</dbReference>
<dbReference type="Pfam" id="PF00378">
    <property type="entry name" value="ECH_1"/>
    <property type="match status" value="1"/>
</dbReference>
<dbReference type="InterPro" id="IPR014748">
    <property type="entry name" value="Enoyl-CoA_hydra_C"/>
</dbReference>
<gene>
    <name evidence="3" type="ORF">JOC54_003374</name>
</gene>
<evidence type="ECO:0000313" key="4">
    <source>
        <dbReference type="Proteomes" id="UP001179280"/>
    </source>
</evidence>
<dbReference type="PROSITE" id="PS00166">
    <property type="entry name" value="ENOYL_COA_HYDRATASE"/>
    <property type="match status" value="1"/>
</dbReference>
<dbReference type="InterPro" id="IPR029045">
    <property type="entry name" value="ClpP/crotonase-like_dom_sf"/>
</dbReference>
<name>A0ABS2SX22_9BACI</name>
<accession>A0ABS2SX22</accession>
<dbReference type="Gene3D" id="1.10.12.10">
    <property type="entry name" value="Lyase 2-enoyl-coa Hydratase, Chain A, domain 2"/>
    <property type="match status" value="1"/>
</dbReference>
<sequence>MDYIEYSERDGIATITLNRPNSYNAFSEAMLLELKLAFKRAETSFDVRCILVTGAGKGFCSGQDLKEVDDQVHHGEMIRMRYAPLIKQLRACEKPIIAAVNGVAAGAGFSLALACDFRIIHEKASFVNAFIHVGLIPDSANLLFLTRMIGEAKTLELAVLGEKITADEARHLGLATKVISADRWEQESIHFAKQVADLPTKAIALIKRSLKLVQPNLNAYLEQEAQTQRLAGLTEDHLEGIKAFNEKRPPLFHGK</sequence>
<dbReference type="GO" id="GO:0016853">
    <property type="term" value="F:isomerase activity"/>
    <property type="evidence" value="ECO:0007669"/>
    <property type="project" value="UniProtKB-KW"/>
</dbReference>
<dbReference type="PANTHER" id="PTHR43459">
    <property type="entry name" value="ENOYL-COA HYDRATASE"/>
    <property type="match status" value="1"/>
</dbReference>
<evidence type="ECO:0000256" key="1">
    <source>
        <dbReference type="ARBA" id="ARBA00005254"/>
    </source>
</evidence>
<keyword evidence="3" id="KW-0413">Isomerase</keyword>
<dbReference type="Proteomes" id="UP001179280">
    <property type="component" value="Unassembled WGS sequence"/>
</dbReference>
<evidence type="ECO:0000256" key="2">
    <source>
        <dbReference type="RuleBase" id="RU003707"/>
    </source>
</evidence>
<reference evidence="3" key="1">
    <citation type="submission" date="2021-01" db="EMBL/GenBank/DDBJ databases">
        <title>Genomic Encyclopedia of Type Strains, Phase IV (KMG-IV): sequencing the most valuable type-strain genomes for metagenomic binning, comparative biology and taxonomic classification.</title>
        <authorList>
            <person name="Goeker M."/>
        </authorList>
    </citation>
    <scope>NUCLEOTIDE SEQUENCE</scope>
    <source>
        <strain evidence="3">DSM 21943</strain>
    </source>
</reference>
<dbReference type="Gene3D" id="3.90.226.10">
    <property type="entry name" value="2-enoyl-CoA Hydratase, Chain A, domain 1"/>
    <property type="match status" value="1"/>
</dbReference>
<dbReference type="InterPro" id="IPR018376">
    <property type="entry name" value="Enoyl-CoA_hyd/isom_CS"/>
</dbReference>
<dbReference type="RefSeq" id="WP_204467536.1">
    <property type="nucleotide sequence ID" value="NZ_JAFBCV010000011.1"/>
</dbReference>
<keyword evidence="4" id="KW-1185">Reference proteome</keyword>
<dbReference type="EC" id="5.3.3.18" evidence="3"/>
<dbReference type="EMBL" id="JAFBCV010000011">
    <property type="protein sequence ID" value="MBM7840094.1"/>
    <property type="molecule type" value="Genomic_DNA"/>
</dbReference>